<organism evidence="1 2">
    <name type="scientific">Candidatus Similichlamydia laticola</name>
    <dbReference type="NCBI Taxonomy" id="2170265"/>
    <lineage>
        <taxon>Bacteria</taxon>
        <taxon>Pseudomonadati</taxon>
        <taxon>Chlamydiota</taxon>
        <taxon>Chlamydiia</taxon>
        <taxon>Parachlamydiales</taxon>
        <taxon>Candidatus Parilichlamydiaceae</taxon>
        <taxon>Candidatus Similichlamydia</taxon>
    </lineage>
</organism>
<gene>
    <name evidence="1" type="ORF">HAT2_00380</name>
</gene>
<dbReference type="EMBL" id="QQBG01000013">
    <property type="protein sequence ID" value="RDB31506.1"/>
    <property type="molecule type" value="Genomic_DNA"/>
</dbReference>
<dbReference type="AlphaFoldDB" id="A0A369KKH9"/>
<dbReference type="Proteomes" id="UP000253816">
    <property type="component" value="Unassembled WGS sequence"/>
</dbReference>
<keyword evidence="2" id="KW-1185">Reference proteome</keyword>
<protein>
    <submittedName>
        <fullName evidence="1">Uncharacterized protein</fullName>
    </submittedName>
</protein>
<name>A0A369KKH9_9BACT</name>
<evidence type="ECO:0000313" key="1">
    <source>
        <dbReference type="EMBL" id="RDB31506.1"/>
    </source>
</evidence>
<evidence type="ECO:0000313" key="2">
    <source>
        <dbReference type="Proteomes" id="UP000253816"/>
    </source>
</evidence>
<sequence>MIQIIAPSKILQKRKRKSLLFCKDFYLKKSKIFVLNIKKLVLFFLKIEVIF</sequence>
<comment type="caution">
    <text evidence="1">The sequence shown here is derived from an EMBL/GenBank/DDBJ whole genome shotgun (WGS) entry which is preliminary data.</text>
</comment>
<accession>A0A369KKH9</accession>
<proteinExistence type="predicted"/>
<reference evidence="1 2" key="1">
    <citation type="submission" date="2018-07" db="EMBL/GenBank/DDBJ databases">
        <title>Comparative genomics of the Candidatus Parilichlamydiaceae reveals evidence of convergent evolution and genome reduction in the phylum Chlamydiae.</title>
        <authorList>
            <person name="Taylor-Brown A."/>
            <person name="Polkinghorne A."/>
        </authorList>
    </citation>
    <scope>NUCLEOTIDE SEQUENCE [LARGE SCALE GENOMIC DNA]</scope>
    <source>
        <strain evidence="1 2">Hat2</strain>
    </source>
</reference>